<organism evidence="1 2">
    <name type="scientific">Oryza sativa subsp. japonica</name>
    <name type="common">Rice</name>
    <dbReference type="NCBI Taxonomy" id="39947"/>
    <lineage>
        <taxon>Eukaryota</taxon>
        <taxon>Viridiplantae</taxon>
        <taxon>Streptophyta</taxon>
        <taxon>Embryophyta</taxon>
        <taxon>Tracheophyta</taxon>
        <taxon>Spermatophyta</taxon>
        <taxon>Magnoliopsida</taxon>
        <taxon>Liliopsida</taxon>
        <taxon>Poales</taxon>
        <taxon>Poaceae</taxon>
        <taxon>BOP clade</taxon>
        <taxon>Oryzoideae</taxon>
        <taxon>Oryzeae</taxon>
        <taxon>Oryzinae</taxon>
        <taxon>Oryza</taxon>
        <taxon>Oryza sativa</taxon>
    </lineage>
</organism>
<sequence>MEMPMRTFLNWYRCADYTAYVFNTRPLACQPCQMPQVYYMRQSRLDRRRNTTVTEYERHRVAPVNCGWRIPDLATLLDRVIVLKKPDPDLWKRGDVVTQAREGPEDDQRCWRLQSGRSK</sequence>
<keyword evidence="2" id="KW-1185">Reference proteome</keyword>
<dbReference type="AlphaFoldDB" id="A0A0P0WW26"/>
<dbReference type="PaxDb" id="39947-A0A0P0WW26"/>
<dbReference type="Pfam" id="PF04646">
    <property type="entry name" value="DUF604"/>
    <property type="match status" value="1"/>
</dbReference>
<dbReference type="Proteomes" id="UP000059680">
    <property type="component" value="Chromosome 6"/>
</dbReference>
<protein>
    <submittedName>
        <fullName evidence="1">Os06g0302100 protein</fullName>
    </submittedName>
</protein>
<dbReference type="FunCoup" id="A0A0P0WW26">
    <property type="interactions" value="3"/>
</dbReference>
<name>A0A0P0WW26_ORYSJ</name>
<dbReference type="InterPro" id="IPR006740">
    <property type="entry name" value="DUF604"/>
</dbReference>
<dbReference type="EMBL" id="AP014962">
    <property type="protein sequence ID" value="BAS97389.1"/>
    <property type="molecule type" value="Genomic_DNA"/>
</dbReference>
<gene>
    <name evidence="1" type="ordered locus">Os06g0302100</name>
    <name evidence="1" type="ORF">OSNPB_060302100</name>
</gene>
<reference evidence="2" key="1">
    <citation type="journal article" date="2005" name="Nature">
        <title>The map-based sequence of the rice genome.</title>
        <authorList>
            <consortium name="International rice genome sequencing project (IRGSP)"/>
            <person name="Matsumoto T."/>
            <person name="Wu J."/>
            <person name="Kanamori H."/>
            <person name="Katayose Y."/>
            <person name="Fujisawa M."/>
            <person name="Namiki N."/>
            <person name="Mizuno H."/>
            <person name="Yamamoto K."/>
            <person name="Antonio B.A."/>
            <person name="Baba T."/>
            <person name="Sakata K."/>
            <person name="Nagamura Y."/>
            <person name="Aoki H."/>
            <person name="Arikawa K."/>
            <person name="Arita K."/>
            <person name="Bito T."/>
            <person name="Chiden Y."/>
            <person name="Fujitsuka N."/>
            <person name="Fukunaka R."/>
            <person name="Hamada M."/>
            <person name="Harada C."/>
            <person name="Hayashi A."/>
            <person name="Hijishita S."/>
            <person name="Honda M."/>
            <person name="Hosokawa S."/>
            <person name="Ichikawa Y."/>
            <person name="Idonuma A."/>
            <person name="Iijima M."/>
            <person name="Ikeda M."/>
            <person name="Ikeno M."/>
            <person name="Ito K."/>
            <person name="Ito S."/>
            <person name="Ito T."/>
            <person name="Ito Y."/>
            <person name="Ito Y."/>
            <person name="Iwabuchi A."/>
            <person name="Kamiya K."/>
            <person name="Karasawa W."/>
            <person name="Kurita K."/>
            <person name="Katagiri S."/>
            <person name="Kikuta A."/>
            <person name="Kobayashi H."/>
            <person name="Kobayashi N."/>
            <person name="Machita K."/>
            <person name="Maehara T."/>
            <person name="Masukawa M."/>
            <person name="Mizubayashi T."/>
            <person name="Mukai Y."/>
            <person name="Nagasaki H."/>
            <person name="Nagata Y."/>
            <person name="Naito S."/>
            <person name="Nakashima M."/>
            <person name="Nakama Y."/>
            <person name="Nakamichi Y."/>
            <person name="Nakamura M."/>
            <person name="Meguro A."/>
            <person name="Negishi M."/>
            <person name="Ohta I."/>
            <person name="Ohta T."/>
            <person name="Okamoto M."/>
            <person name="Ono N."/>
            <person name="Saji S."/>
            <person name="Sakaguchi M."/>
            <person name="Sakai K."/>
            <person name="Shibata M."/>
            <person name="Shimokawa T."/>
            <person name="Song J."/>
            <person name="Takazaki Y."/>
            <person name="Terasawa K."/>
            <person name="Tsugane M."/>
            <person name="Tsuji K."/>
            <person name="Ueda S."/>
            <person name="Waki K."/>
            <person name="Yamagata H."/>
            <person name="Yamamoto M."/>
            <person name="Yamamoto S."/>
            <person name="Yamane H."/>
            <person name="Yoshiki S."/>
            <person name="Yoshihara R."/>
            <person name="Yukawa K."/>
            <person name="Zhong H."/>
            <person name="Yano M."/>
            <person name="Yuan Q."/>
            <person name="Ouyang S."/>
            <person name="Liu J."/>
            <person name="Jones K.M."/>
            <person name="Gansberger K."/>
            <person name="Moffat K."/>
            <person name="Hill J."/>
            <person name="Bera J."/>
            <person name="Fadrosh D."/>
            <person name="Jin S."/>
            <person name="Johri S."/>
            <person name="Kim M."/>
            <person name="Overton L."/>
            <person name="Reardon M."/>
            <person name="Tsitrin T."/>
            <person name="Vuong H."/>
            <person name="Weaver B."/>
            <person name="Ciecko A."/>
            <person name="Tallon L."/>
            <person name="Jackson J."/>
            <person name="Pai G."/>
            <person name="Aken S.V."/>
            <person name="Utterback T."/>
            <person name="Reidmuller S."/>
            <person name="Feldblyum T."/>
            <person name="Hsiao J."/>
            <person name="Zismann V."/>
            <person name="Iobst S."/>
            <person name="de Vazeille A.R."/>
            <person name="Buell C.R."/>
            <person name="Ying K."/>
            <person name="Li Y."/>
            <person name="Lu T."/>
            <person name="Huang Y."/>
            <person name="Zhao Q."/>
            <person name="Feng Q."/>
            <person name="Zhang L."/>
            <person name="Zhu J."/>
            <person name="Weng Q."/>
            <person name="Mu J."/>
            <person name="Lu Y."/>
            <person name="Fan D."/>
            <person name="Liu Y."/>
            <person name="Guan J."/>
            <person name="Zhang Y."/>
            <person name="Yu S."/>
            <person name="Liu X."/>
            <person name="Zhang Y."/>
            <person name="Hong G."/>
            <person name="Han B."/>
            <person name="Choisne N."/>
            <person name="Demange N."/>
            <person name="Orjeda G."/>
            <person name="Samain S."/>
            <person name="Cattolico L."/>
            <person name="Pelletier E."/>
            <person name="Couloux A."/>
            <person name="Segurens B."/>
            <person name="Wincker P."/>
            <person name="D'Hont A."/>
            <person name="Scarpelli C."/>
            <person name="Weissenbach J."/>
            <person name="Salanoubat M."/>
            <person name="Quetier F."/>
            <person name="Yu Y."/>
            <person name="Kim H.R."/>
            <person name="Rambo T."/>
            <person name="Currie J."/>
            <person name="Collura K."/>
            <person name="Luo M."/>
            <person name="Yang T."/>
            <person name="Ammiraju J.S.S."/>
            <person name="Engler F."/>
            <person name="Soderlund C."/>
            <person name="Wing R.A."/>
            <person name="Palmer L.E."/>
            <person name="de la Bastide M."/>
            <person name="Spiegel L."/>
            <person name="Nascimento L."/>
            <person name="Zutavern T."/>
            <person name="O'Shaughnessy A."/>
            <person name="Dike S."/>
            <person name="Dedhia N."/>
            <person name="Preston R."/>
            <person name="Balija V."/>
            <person name="McCombie W.R."/>
            <person name="Chow T."/>
            <person name="Chen H."/>
            <person name="Chung M."/>
            <person name="Chen C."/>
            <person name="Shaw J."/>
            <person name="Wu H."/>
            <person name="Hsiao K."/>
            <person name="Chao Y."/>
            <person name="Chu M."/>
            <person name="Cheng C."/>
            <person name="Hour A."/>
            <person name="Lee P."/>
            <person name="Lin S."/>
            <person name="Lin Y."/>
            <person name="Liou J."/>
            <person name="Liu S."/>
            <person name="Hsing Y."/>
            <person name="Raghuvanshi S."/>
            <person name="Mohanty A."/>
            <person name="Bharti A.K."/>
            <person name="Gaur A."/>
            <person name="Gupta V."/>
            <person name="Kumar D."/>
            <person name="Ravi V."/>
            <person name="Vij S."/>
            <person name="Kapur A."/>
            <person name="Khurana P."/>
            <person name="Khurana P."/>
            <person name="Khurana J.P."/>
            <person name="Tyagi A.K."/>
            <person name="Gaikwad K."/>
            <person name="Singh A."/>
            <person name="Dalal V."/>
            <person name="Srivastava S."/>
            <person name="Dixit A."/>
            <person name="Pal A.K."/>
            <person name="Ghazi I.A."/>
            <person name="Yadav M."/>
            <person name="Pandit A."/>
            <person name="Bhargava A."/>
            <person name="Sureshbabu K."/>
            <person name="Batra K."/>
            <person name="Sharma T.R."/>
            <person name="Mohapatra T."/>
            <person name="Singh N.K."/>
            <person name="Messing J."/>
            <person name="Nelson A.B."/>
            <person name="Fuks G."/>
            <person name="Kavchok S."/>
            <person name="Keizer G."/>
            <person name="Linton E."/>
            <person name="Llaca V."/>
            <person name="Song R."/>
            <person name="Tanyolac B."/>
            <person name="Young S."/>
            <person name="Ho-Il K."/>
            <person name="Hahn J.H."/>
            <person name="Sangsakoo G."/>
            <person name="Vanavichit A."/>
            <person name="de Mattos Luiz.A.T."/>
            <person name="Zimmer P.D."/>
            <person name="Malone G."/>
            <person name="Dellagostin O."/>
            <person name="de Oliveira A.C."/>
            <person name="Bevan M."/>
            <person name="Bancroft I."/>
            <person name="Minx P."/>
            <person name="Cordum H."/>
            <person name="Wilson R."/>
            <person name="Cheng Z."/>
            <person name="Jin W."/>
            <person name="Jiang J."/>
            <person name="Leong S.A."/>
            <person name="Iwama H."/>
            <person name="Gojobori T."/>
            <person name="Itoh T."/>
            <person name="Niimura Y."/>
            <person name="Fujii Y."/>
            <person name="Habara T."/>
            <person name="Sakai H."/>
            <person name="Sato Y."/>
            <person name="Wilson G."/>
            <person name="Kumar K."/>
            <person name="McCouch S."/>
            <person name="Juretic N."/>
            <person name="Hoen D."/>
            <person name="Wright S."/>
            <person name="Bruskiewich R."/>
            <person name="Bureau T."/>
            <person name="Miyao A."/>
            <person name="Hirochika H."/>
            <person name="Nishikawa T."/>
            <person name="Kadowaki K."/>
            <person name="Sugiura M."/>
            <person name="Burr B."/>
            <person name="Sasaki T."/>
        </authorList>
    </citation>
    <scope>NUCLEOTIDE SEQUENCE [LARGE SCALE GENOMIC DNA]</scope>
    <source>
        <strain evidence="2">cv. Nipponbare</strain>
    </source>
</reference>
<dbReference type="STRING" id="39947.A0A0P0WW26"/>
<evidence type="ECO:0000313" key="2">
    <source>
        <dbReference type="Proteomes" id="UP000059680"/>
    </source>
</evidence>
<dbReference type="InParanoid" id="A0A0P0WW26"/>
<evidence type="ECO:0000313" key="1">
    <source>
        <dbReference type="EMBL" id="BAS97389.1"/>
    </source>
</evidence>
<accession>A0A0P0WW26</accession>
<reference evidence="1 2" key="2">
    <citation type="journal article" date="2013" name="Plant Cell Physiol.">
        <title>Rice Annotation Project Database (RAP-DB): an integrative and interactive database for rice genomics.</title>
        <authorList>
            <person name="Sakai H."/>
            <person name="Lee S.S."/>
            <person name="Tanaka T."/>
            <person name="Numa H."/>
            <person name="Kim J."/>
            <person name="Kawahara Y."/>
            <person name="Wakimoto H."/>
            <person name="Yang C.C."/>
            <person name="Iwamoto M."/>
            <person name="Abe T."/>
            <person name="Yamada Y."/>
            <person name="Muto A."/>
            <person name="Inokuchi H."/>
            <person name="Ikemura T."/>
            <person name="Matsumoto T."/>
            <person name="Sasaki T."/>
            <person name="Itoh T."/>
        </authorList>
    </citation>
    <scope>NUCLEOTIDE SEQUENCE [LARGE SCALE GENOMIC DNA]</scope>
    <source>
        <strain evidence="2">cv. Nipponbare</strain>
    </source>
</reference>
<reference evidence="1 2" key="3">
    <citation type="journal article" date="2013" name="Rice">
        <title>Improvement of the Oryza sativa Nipponbare reference genome using next generation sequence and optical map data.</title>
        <authorList>
            <person name="Kawahara Y."/>
            <person name="de la Bastide M."/>
            <person name="Hamilton J.P."/>
            <person name="Kanamori H."/>
            <person name="McCombie W.R."/>
            <person name="Ouyang S."/>
            <person name="Schwartz D.C."/>
            <person name="Tanaka T."/>
            <person name="Wu J."/>
            <person name="Zhou S."/>
            <person name="Childs K.L."/>
            <person name="Davidson R.M."/>
            <person name="Lin H."/>
            <person name="Quesada-Ocampo L."/>
            <person name="Vaillancourt B."/>
            <person name="Sakai H."/>
            <person name="Lee S.S."/>
            <person name="Kim J."/>
            <person name="Numa H."/>
            <person name="Itoh T."/>
            <person name="Buell C.R."/>
            <person name="Matsumoto T."/>
        </authorList>
    </citation>
    <scope>NUCLEOTIDE SEQUENCE [LARGE SCALE GENOMIC DNA]</scope>
    <source>
        <strain evidence="2">cv. Nipponbare</strain>
    </source>
</reference>
<proteinExistence type="predicted"/>